<dbReference type="KEGG" id="ffu:CLAFUR5_13416"/>
<reference evidence="2" key="2">
    <citation type="journal article" date="2022" name="Microb. Genom.">
        <title>A chromosome-scale genome assembly of the tomato pathogen Cladosporium fulvum reveals a compartmentalized genome architecture and the presence of a dispensable chromosome.</title>
        <authorList>
            <person name="Zaccaron A.Z."/>
            <person name="Chen L.H."/>
            <person name="Samaras A."/>
            <person name="Stergiopoulos I."/>
        </authorList>
    </citation>
    <scope>NUCLEOTIDE SEQUENCE</scope>
    <source>
        <strain evidence="2">Race5_Kim</strain>
    </source>
</reference>
<proteinExistence type="predicted"/>
<reference evidence="2" key="1">
    <citation type="submission" date="2021-12" db="EMBL/GenBank/DDBJ databases">
        <authorList>
            <person name="Zaccaron A."/>
            <person name="Stergiopoulos I."/>
        </authorList>
    </citation>
    <scope>NUCLEOTIDE SEQUENCE</scope>
    <source>
        <strain evidence="2">Race5_Kim</strain>
    </source>
</reference>
<dbReference type="EMBL" id="CP090174">
    <property type="protein sequence ID" value="UJO24628.1"/>
    <property type="molecule type" value="Genomic_DNA"/>
</dbReference>
<dbReference type="RefSeq" id="XP_047768994.1">
    <property type="nucleotide sequence ID" value="XM_047912564.1"/>
</dbReference>
<organism evidence="2 3">
    <name type="scientific">Passalora fulva</name>
    <name type="common">Tomato leaf mold</name>
    <name type="synonym">Cladosporium fulvum</name>
    <dbReference type="NCBI Taxonomy" id="5499"/>
    <lineage>
        <taxon>Eukaryota</taxon>
        <taxon>Fungi</taxon>
        <taxon>Dikarya</taxon>
        <taxon>Ascomycota</taxon>
        <taxon>Pezizomycotina</taxon>
        <taxon>Dothideomycetes</taxon>
        <taxon>Dothideomycetidae</taxon>
        <taxon>Mycosphaerellales</taxon>
        <taxon>Mycosphaerellaceae</taxon>
        <taxon>Fulvia</taxon>
    </lineage>
</organism>
<evidence type="ECO:0000313" key="3">
    <source>
        <dbReference type="Proteomes" id="UP000756132"/>
    </source>
</evidence>
<gene>
    <name evidence="2" type="ORF">CLAFUR5_13416</name>
</gene>
<protein>
    <submittedName>
        <fullName evidence="2">Uncharacterized protein</fullName>
    </submittedName>
</protein>
<dbReference type="AlphaFoldDB" id="A0A9Q8PLH4"/>
<keyword evidence="3" id="KW-1185">Reference proteome</keyword>
<dbReference type="GeneID" id="71993294"/>
<evidence type="ECO:0000313" key="2">
    <source>
        <dbReference type="EMBL" id="UJO24628.1"/>
    </source>
</evidence>
<accession>A0A9Q8PLH4</accession>
<dbReference type="Proteomes" id="UP000756132">
    <property type="component" value="Chromosome 12"/>
</dbReference>
<name>A0A9Q8PLH4_PASFU</name>
<feature type="region of interest" description="Disordered" evidence="1">
    <location>
        <begin position="22"/>
        <end position="44"/>
    </location>
</feature>
<sequence>MSGLEAVQNQTCAPVECNLTEASAEADHASSESTSTPQDDYASWKSTPALQGWYHQTAPPRTVRPALPATAQRYIQLLEYILSDGERVQEARHLLSAPDAPSRKRTKARDDLRSHLRRLNTHVGDITRIVEAERASTGSTILPGHVASTLEQNQAAVARLQELVVSQRDVDQELASVQEHIRHAETRQAGRRFASTKVLIEKFKSSERRLQQQKSAFEACWRDMDGHAKRTLSAIKDLIKLQATNTTSTGKEPYDLRDLRPVAQPIDLDPSQQEKIRQDWEDAKHNLAASAVIYDACINEREHSLRNSK</sequence>
<evidence type="ECO:0000256" key="1">
    <source>
        <dbReference type="SAM" id="MobiDB-lite"/>
    </source>
</evidence>